<keyword evidence="3" id="KW-1185">Reference proteome</keyword>
<dbReference type="OrthoDB" id="769047at2759"/>
<dbReference type="AlphaFoldDB" id="A0A8K0I8Y6"/>
<feature type="signal peptide" evidence="1">
    <location>
        <begin position="1"/>
        <end position="27"/>
    </location>
</feature>
<organism evidence="2 3">
    <name type="scientific">Cocos nucifera</name>
    <name type="common">Coconut palm</name>
    <dbReference type="NCBI Taxonomy" id="13894"/>
    <lineage>
        <taxon>Eukaryota</taxon>
        <taxon>Viridiplantae</taxon>
        <taxon>Streptophyta</taxon>
        <taxon>Embryophyta</taxon>
        <taxon>Tracheophyta</taxon>
        <taxon>Spermatophyta</taxon>
        <taxon>Magnoliopsida</taxon>
        <taxon>Liliopsida</taxon>
        <taxon>Arecaceae</taxon>
        <taxon>Arecoideae</taxon>
        <taxon>Cocoseae</taxon>
        <taxon>Attaleinae</taxon>
        <taxon>Cocos</taxon>
    </lineage>
</organism>
<reference evidence="2" key="1">
    <citation type="journal article" date="2017" name="Gigascience">
        <title>The genome draft of coconut (Cocos nucifera).</title>
        <authorList>
            <person name="Xiao Y."/>
            <person name="Xu P."/>
            <person name="Fan H."/>
            <person name="Baudouin L."/>
            <person name="Xia W."/>
            <person name="Bocs S."/>
            <person name="Xu J."/>
            <person name="Li Q."/>
            <person name="Guo A."/>
            <person name="Zhou L."/>
            <person name="Li J."/>
            <person name="Wu Y."/>
            <person name="Ma Z."/>
            <person name="Armero A."/>
            <person name="Issali A.E."/>
            <person name="Liu N."/>
            <person name="Peng M."/>
            <person name="Yang Y."/>
        </authorList>
    </citation>
    <scope>NUCLEOTIDE SEQUENCE</scope>
    <source>
        <tissue evidence="2">Spear leaf of Hainan Tall coconut</tissue>
    </source>
</reference>
<keyword evidence="1" id="KW-0732">Signal</keyword>
<evidence type="ECO:0000256" key="1">
    <source>
        <dbReference type="SAM" id="SignalP"/>
    </source>
</evidence>
<evidence type="ECO:0000313" key="2">
    <source>
        <dbReference type="EMBL" id="KAG1342334.1"/>
    </source>
</evidence>
<sequence length="78" mass="8212">MSLNKAILALTLAAMVLVASTVPAAVAQDDFDCFCDCMRNKCIKVPKTTKEECAPACNDGCVEAGYKGQPHPGDFCGL</sequence>
<protein>
    <submittedName>
        <fullName evidence="2">Uncharacterized protein</fullName>
    </submittedName>
</protein>
<name>A0A8K0I8Y6_COCNU</name>
<dbReference type="EMBL" id="CM017876">
    <property type="protein sequence ID" value="KAG1342334.1"/>
    <property type="molecule type" value="Genomic_DNA"/>
</dbReference>
<evidence type="ECO:0000313" key="3">
    <source>
        <dbReference type="Proteomes" id="UP000797356"/>
    </source>
</evidence>
<accession>A0A8K0I8Y6</accession>
<reference evidence="2" key="2">
    <citation type="submission" date="2019-07" db="EMBL/GenBank/DDBJ databases">
        <authorList>
            <person name="Yang Y."/>
            <person name="Bocs S."/>
            <person name="Baudouin L."/>
        </authorList>
    </citation>
    <scope>NUCLEOTIDE SEQUENCE</scope>
    <source>
        <tissue evidence="2">Spear leaf of Hainan Tall coconut</tissue>
    </source>
</reference>
<feature type="chain" id="PRO_5035430873" evidence="1">
    <location>
        <begin position="28"/>
        <end position="78"/>
    </location>
</feature>
<comment type="caution">
    <text evidence="2">The sequence shown here is derived from an EMBL/GenBank/DDBJ whole genome shotgun (WGS) entry which is preliminary data.</text>
</comment>
<gene>
    <name evidence="2" type="ORF">COCNU_05G005630</name>
</gene>
<dbReference type="Proteomes" id="UP000797356">
    <property type="component" value="Chromosome 5"/>
</dbReference>
<proteinExistence type="predicted"/>